<organism evidence="1 2">
    <name type="scientific">Eubacterium uniforme</name>
    <dbReference type="NCBI Taxonomy" id="39495"/>
    <lineage>
        <taxon>Bacteria</taxon>
        <taxon>Bacillati</taxon>
        <taxon>Bacillota</taxon>
        <taxon>Clostridia</taxon>
        <taxon>Eubacteriales</taxon>
        <taxon>Eubacteriaceae</taxon>
        <taxon>Eubacterium</taxon>
    </lineage>
</organism>
<protein>
    <submittedName>
        <fullName evidence="1">Type IV secretory system Conjugative DNA transfer</fullName>
    </submittedName>
</protein>
<sequence length="242" mass="28587">LLGKWTIYKKSSSESKGSHGSSSNSVDVIARDLMDPNEIRLLPNNKEIVFVRGERALMDFKWYPWKHKINSYAMSYGTFEPKKYMDLIRRQREESNDYYELIIDNKQKIDYYLSQKESGNVIETTVNISSFLNYNFDEDNDKSLEDNINELVVLSDEEIEKIISEEEFLESKRITREKKKLFNEMDLIGLYASDVLDERRKEILKSLYKLEYTPEQIKDIISLDRDLDEIEQLYEASIVLKG</sequence>
<proteinExistence type="predicted"/>
<reference evidence="1 2" key="1">
    <citation type="submission" date="2017-02" db="EMBL/GenBank/DDBJ databases">
        <authorList>
            <person name="Peterson S.W."/>
        </authorList>
    </citation>
    <scope>NUCLEOTIDE SEQUENCE [LARGE SCALE GENOMIC DNA]</scope>
    <source>
        <strain evidence="1 2">ATCC 35992</strain>
    </source>
</reference>
<evidence type="ECO:0000313" key="1">
    <source>
        <dbReference type="EMBL" id="SKA73027.1"/>
    </source>
</evidence>
<dbReference type="RefSeq" id="WP_159444389.1">
    <property type="nucleotide sequence ID" value="NZ_FUXZ01000029.1"/>
</dbReference>
<accession>A0A1T4W756</accession>
<name>A0A1T4W756_9FIRM</name>
<dbReference type="STRING" id="39495.SAMN02745111_02443"/>
<dbReference type="GO" id="GO:0016020">
    <property type="term" value="C:membrane"/>
    <property type="evidence" value="ECO:0007669"/>
    <property type="project" value="InterPro"/>
</dbReference>
<dbReference type="Gene3D" id="3.40.50.300">
    <property type="entry name" value="P-loop containing nucleotide triphosphate hydrolases"/>
    <property type="match status" value="1"/>
</dbReference>
<dbReference type="InterPro" id="IPR003688">
    <property type="entry name" value="TraG/VirD4"/>
</dbReference>
<feature type="non-terminal residue" evidence="1">
    <location>
        <position position="1"/>
    </location>
</feature>
<dbReference type="Proteomes" id="UP000190814">
    <property type="component" value="Unassembled WGS sequence"/>
</dbReference>
<dbReference type="EMBL" id="FUXZ01000029">
    <property type="protein sequence ID" value="SKA73027.1"/>
    <property type="molecule type" value="Genomic_DNA"/>
</dbReference>
<keyword evidence="2" id="KW-1185">Reference proteome</keyword>
<evidence type="ECO:0000313" key="2">
    <source>
        <dbReference type="Proteomes" id="UP000190814"/>
    </source>
</evidence>
<dbReference type="AlphaFoldDB" id="A0A1T4W756"/>
<dbReference type="Pfam" id="PF02534">
    <property type="entry name" value="T4SS-DNA_transf"/>
    <property type="match status" value="1"/>
</dbReference>
<dbReference type="InterPro" id="IPR027417">
    <property type="entry name" value="P-loop_NTPase"/>
</dbReference>
<gene>
    <name evidence="1" type="ORF">SAMN02745111_02443</name>
</gene>